<protein>
    <submittedName>
        <fullName evidence="1">Coiled-coil domain-containing protein 55</fullName>
    </submittedName>
</protein>
<reference evidence="1 2" key="1">
    <citation type="journal article" date="2020" name="Phytopathology">
        <title>Genome Sequence Resources of Colletotrichum truncatum, C. plurivorum, C. musicola, and C. sojae: Four Species Pathogenic to Soybean (Glycine max).</title>
        <authorList>
            <person name="Rogerio F."/>
            <person name="Boufleur T.R."/>
            <person name="Ciampi-Guillardi M."/>
            <person name="Sukno S.A."/>
            <person name="Thon M.R."/>
            <person name="Massola Junior N.S."/>
            <person name="Baroncelli R."/>
        </authorList>
    </citation>
    <scope>NUCLEOTIDE SEQUENCE [LARGE SCALE GENOMIC DNA]</scope>
    <source>
        <strain evidence="1 2">CMES1059</strain>
    </source>
</reference>
<evidence type="ECO:0000313" key="2">
    <source>
        <dbReference type="Proteomes" id="UP000805649"/>
    </source>
</evidence>
<sequence length="437" mass="48478">MATVHLSAFTSSFPLRASRFQLPASQINDQKMSKPGLSFGLNFSKKPGASKPAAAKRRTAFGGGGDDSDDDATNAGNNVETLDELGGFDVDSSTPSSRRENGRKNKNKNAPPTQPPAASKTKKQESAMFGDLSSSLASRKHAEAAEELDPSVYDYDGVYESFKPQKKTTQEDFERKPKYMSSLLAAASVRKRDALIAEEKKIARERETEGEAYADKEKFVTEAYKKQQEENRRIEEEERRREEEEAKKNKTGGMSAFYKNMLNKGEERHAEVLKAAEEKAKAGPAATEKDDTPKEKSEADIAREINEKGGSVAINEEGQVVDKRQLLKGGLNVGAKKKEQIRQEAARPRESRPDRGSGTGFVGSGGKGAMRERQTRMLEAQLEAALKRSREEEEAEREKMENVTKTRKTEGDISSARERYLARKREAEEAKKKAQAE</sequence>
<dbReference type="EMBL" id="VUJX02000009">
    <property type="protein sequence ID" value="KAL0931700.1"/>
    <property type="molecule type" value="Genomic_DNA"/>
</dbReference>
<accession>A0ACC3YIH4</accession>
<name>A0ACC3YIH4_COLTU</name>
<dbReference type="Proteomes" id="UP000805649">
    <property type="component" value="Unassembled WGS sequence"/>
</dbReference>
<proteinExistence type="predicted"/>
<evidence type="ECO:0000313" key="1">
    <source>
        <dbReference type="EMBL" id="KAL0931700.1"/>
    </source>
</evidence>
<gene>
    <name evidence="1" type="ORF">CTRU02_212653</name>
</gene>
<keyword evidence="2" id="KW-1185">Reference proteome</keyword>
<comment type="caution">
    <text evidence="1">The sequence shown here is derived from an EMBL/GenBank/DDBJ whole genome shotgun (WGS) entry which is preliminary data.</text>
</comment>
<organism evidence="1 2">
    <name type="scientific">Colletotrichum truncatum</name>
    <name type="common">Anthracnose fungus</name>
    <name type="synonym">Colletotrichum capsici</name>
    <dbReference type="NCBI Taxonomy" id="5467"/>
    <lineage>
        <taxon>Eukaryota</taxon>
        <taxon>Fungi</taxon>
        <taxon>Dikarya</taxon>
        <taxon>Ascomycota</taxon>
        <taxon>Pezizomycotina</taxon>
        <taxon>Sordariomycetes</taxon>
        <taxon>Hypocreomycetidae</taxon>
        <taxon>Glomerellales</taxon>
        <taxon>Glomerellaceae</taxon>
        <taxon>Colletotrichum</taxon>
        <taxon>Colletotrichum truncatum species complex</taxon>
    </lineage>
</organism>